<accession>A0A0N4XIL9</accession>
<evidence type="ECO:0000313" key="4">
    <source>
        <dbReference type="WBParaSite" id="NBR_0000237101-mRNA-1"/>
    </source>
</evidence>
<dbReference type="GO" id="GO:0005938">
    <property type="term" value="C:cell cortex"/>
    <property type="evidence" value="ECO:0007669"/>
    <property type="project" value="TreeGrafter"/>
</dbReference>
<dbReference type="EMBL" id="UYSL01002652">
    <property type="protein sequence ID" value="VDL65961.1"/>
    <property type="molecule type" value="Genomic_DNA"/>
</dbReference>
<feature type="region of interest" description="Disordered" evidence="1">
    <location>
        <begin position="1"/>
        <end position="26"/>
    </location>
</feature>
<feature type="compositionally biased region" description="Basic and acidic residues" evidence="1">
    <location>
        <begin position="11"/>
        <end position="22"/>
    </location>
</feature>
<dbReference type="InterPro" id="IPR039867">
    <property type="entry name" value="Furry/Tao3/Mor2"/>
</dbReference>
<name>A0A0N4XIL9_NIPBR</name>
<keyword evidence="3" id="KW-1185">Reference proteome</keyword>
<gene>
    <name evidence="2" type="ORF">NBR_LOCUS2372</name>
</gene>
<dbReference type="OMA" id="WIVERNS"/>
<organism evidence="4">
    <name type="scientific">Nippostrongylus brasiliensis</name>
    <name type="common">Rat hookworm</name>
    <dbReference type="NCBI Taxonomy" id="27835"/>
    <lineage>
        <taxon>Eukaryota</taxon>
        <taxon>Metazoa</taxon>
        <taxon>Ecdysozoa</taxon>
        <taxon>Nematoda</taxon>
        <taxon>Chromadorea</taxon>
        <taxon>Rhabditida</taxon>
        <taxon>Rhabditina</taxon>
        <taxon>Rhabditomorpha</taxon>
        <taxon>Strongyloidea</taxon>
        <taxon>Heligmosomidae</taxon>
        <taxon>Nippostrongylus</taxon>
    </lineage>
</organism>
<dbReference type="PANTHER" id="PTHR12295">
    <property type="entry name" value="FURRY-RELATED"/>
    <property type="match status" value="1"/>
</dbReference>
<dbReference type="GO" id="GO:0000902">
    <property type="term" value="P:cell morphogenesis"/>
    <property type="evidence" value="ECO:0007669"/>
    <property type="project" value="InterPro"/>
</dbReference>
<reference evidence="2 3" key="2">
    <citation type="submission" date="2018-11" db="EMBL/GenBank/DDBJ databases">
        <authorList>
            <consortium name="Pathogen Informatics"/>
        </authorList>
    </citation>
    <scope>NUCLEOTIDE SEQUENCE [LARGE SCALE GENOMIC DNA]</scope>
</reference>
<dbReference type="WBParaSite" id="NBR_0000237101-mRNA-1">
    <property type="protein sequence ID" value="NBR_0000237101-mRNA-1"/>
    <property type="gene ID" value="NBR_0000237101"/>
</dbReference>
<dbReference type="GO" id="GO:0031175">
    <property type="term" value="P:neuron projection development"/>
    <property type="evidence" value="ECO:0007669"/>
    <property type="project" value="TreeGrafter"/>
</dbReference>
<dbReference type="GO" id="GO:0030427">
    <property type="term" value="C:site of polarized growth"/>
    <property type="evidence" value="ECO:0007669"/>
    <property type="project" value="TreeGrafter"/>
</dbReference>
<proteinExistence type="predicted"/>
<dbReference type="AlphaFoldDB" id="A0A0N4XIL9"/>
<sequence>MVVTWKSAALQEKKKEQEKDPNPTDGSHSGLPLYVLNYASVLHAVEGMALVMLCQIRPQPRKIAISLLKEVKQIISILALDVNSDKGNEYLQWDPWACALSGYAERRHLISRCPSAVANAWPTLFNRLIAVNAYVDPRMETDVMRSVSSSLRNAPRIISSASATLSQLFTKTAAMLRWENMIDIRDSVVLGVGSLNAAAFETFLEDLNQRGILRDAMEKKIETNVRRRKRKDLLRLQIIRIIEIAVFRGLLDSSMIDGSGCLSSLILDFIDAMRANLESDLDRDIAVVTMMRLHFSKLIVVIIDNVSPENRANLIPDEKKQSLFYLFIGWCSRTIAADKKNRENDVGSYVEQKAALAMTRLLSCGRIFETQKSIGEDGYLYRWLEKLVSSANTTMQNEVEEMLAWMLELNESSHLLDWLMSQCYSQPSPVAARCFRALVRVFSRRDFPCEFISLFVLCQAMLGDPNVTDAAVHMIEILKRQFLD</sequence>
<reference evidence="4" key="1">
    <citation type="submission" date="2017-02" db="UniProtKB">
        <authorList>
            <consortium name="WormBaseParasite"/>
        </authorList>
    </citation>
    <scope>IDENTIFICATION</scope>
</reference>
<evidence type="ECO:0000313" key="3">
    <source>
        <dbReference type="Proteomes" id="UP000271162"/>
    </source>
</evidence>
<dbReference type="STRING" id="27835.A0A0N4XIL9"/>
<dbReference type="Proteomes" id="UP000271162">
    <property type="component" value="Unassembled WGS sequence"/>
</dbReference>
<protein>
    <submittedName>
        <fullName evidence="4">Protein furry (inferred by orthology to a D. melanogaster protein)</fullName>
    </submittedName>
</protein>
<dbReference type="PANTHER" id="PTHR12295:SF30">
    <property type="entry name" value="PROTEIN FURRY"/>
    <property type="match status" value="1"/>
</dbReference>
<evidence type="ECO:0000256" key="1">
    <source>
        <dbReference type="SAM" id="MobiDB-lite"/>
    </source>
</evidence>
<evidence type="ECO:0000313" key="2">
    <source>
        <dbReference type="EMBL" id="VDL65961.1"/>
    </source>
</evidence>